<dbReference type="Pfam" id="PF00202">
    <property type="entry name" value="Aminotran_3"/>
    <property type="match status" value="1"/>
</dbReference>
<dbReference type="EMBL" id="CAJNOB010000003">
    <property type="protein sequence ID" value="CAF0692013.1"/>
    <property type="molecule type" value="Genomic_DNA"/>
</dbReference>
<evidence type="ECO:0000313" key="5">
    <source>
        <dbReference type="Proteomes" id="UP000663859"/>
    </source>
</evidence>
<dbReference type="RefSeq" id="WP_174582765.1">
    <property type="nucleotide sequence ID" value="NZ_CAJNOB010000003.1"/>
</dbReference>
<proteinExistence type="inferred from homology"/>
<keyword evidence="4" id="KW-0032">Aminotransferase</keyword>
<dbReference type="InterPro" id="IPR015421">
    <property type="entry name" value="PyrdxlP-dep_Trfase_major"/>
</dbReference>
<dbReference type="InterPro" id="IPR015422">
    <property type="entry name" value="PyrdxlP-dep_Trfase_small"/>
</dbReference>
<organism evidence="4 5">
    <name type="scientific">Candidatus Methylacidithermus pantelleriae</name>
    <dbReference type="NCBI Taxonomy" id="2744239"/>
    <lineage>
        <taxon>Bacteria</taxon>
        <taxon>Pseudomonadati</taxon>
        <taxon>Verrucomicrobiota</taxon>
        <taxon>Methylacidiphilae</taxon>
        <taxon>Methylacidiphilales</taxon>
        <taxon>Methylacidiphilaceae</taxon>
        <taxon>Candidatus Methylacidithermus</taxon>
    </lineage>
</organism>
<evidence type="ECO:0000256" key="1">
    <source>
        <dbReference type="ARBA" id="ARBA00001933"/>
    </source>
</evidence>
<dbReference type="GO" id="GO:0008483">
    <property type="term" value="F:transaminase activity"/>
    <property type="evidence" value="ECO:0007669"/>
    <property type="project" value="UniProtKB-KW"/>
</dbReference>
<keyword evidence="5" id="KW-1185">Reference proteome</keyword>
<keyword evidence="4" id="KW-0808">Transferase</keyword>
<comment type="similarity">
    <text evidence="3">Belongs to the class-III pyridoxal-phosphate-dependent aminotransferase family.</text>
</comment>
<dbReference type="InterPro" id="IPR005814">
    <property type="entry name" value="Aminotrans_3"/>
</dbReference>
<evidence type="ECO:0000256" key="3">
    <source>
        <dbReference type="RuleBase" id="RU003560"/>
    </source>
</evidence>
<dbReference type="Gene3D" id="3.40.640.10">
    <property type="entry name" value="Type I PLP-dependent aspartate aminotransferase-like (Major domain)"/>
    <property type="match status" value="1"/>
</dbReference>
<comment type="cofactor">
    <cofactor evidence="1">
        <name>pyridoxal 5'-phosphate</name>
        <dbReference type="ChEBI" id="CHEBI:597326"/>
    </cofactor>
</comment>
<evidence type="ECO:0000256" key="2">
    <source>
        <dbReference type="ARBA" id="ARBA00022898"/>
    </source>
</evidence>
<dbReference type="PROSITE" id="PS00600">
    <property type="entry name" value="AA_TRANSFER_CLASS_3"/>
    <property type="match status" value="1"/>
</dbReference>
<dbReference type="SUPFAM" id="SSF53383">
    <property type="entry name" value="PLP-dependent transferases"/>
    <property type="match status" value="1"/>
</dbReference>
<protein>
    <submittedName>
        <fullName evidence="4">Aminopentol aminotransferase</fullName>
        <ecNumber evidence="4">2.6.1.-</ecNumber>
    </submittedName>
</protein>
<dbReference type="InterPro" id="IPR049704">
    <property type="entry name" value="Aminotrans_3_PPA_site"/>
</dbReference>
<dbReference type="EC" id="2.6.1.-" evidence="4"/>
<dbReference type="GO" id="GO:0030170">
    <property type="term" value="F:pyridoxal phosphate binding"/>
    <property type="evidence" value="ECO:0007669"/>
    <property type="project" value="InterPro"/>
</dbReference>
<dbReference type="PANTHER" id="PTHR43713">
    <property type="entry name" value="GLUTAMATE-1-SEMIALDEHYDE 2,1-AMINOMUTASE"/>
    <property type="match status" value="1"/>
</dbReference>
<name>A0A8J2BME1_9BACT</name>
<dbReference type="Proteomes" id="UP000663859">
    <property type="component" value="Unassembled WGS sequence"/>
</dbReference>
<accession>A0A8J2BME1</accession>
<dbReference type="AlphaFoldDB" id="A0A8J2BME1"/>
<reference evidence="4" key="1">
    <citation type="submission" date="2021-02" db="EMBL/GenBank/DDBJ databases">
        <authorList>
            <person name="Cremers G."/>
            <person name="Picone N."/>
        </authorList>
    </citation>
    <scope>NUCLEOTIDE SEQUENCE</scope>
    <source>
        <strain evidence="4">PQ17</strain>
    </source>
</reference>
<dbReference type="PANTHER" id="PTHR43713:SF3">
    <property type="entry name" value="GLUTAMATE-1-SEMIALDEHYDE 2,1-AMINOMUTASE 1, CHLOROPLASTIC-RELATED"/>
    <property type="match status" value="1"/>
</dbReference>
<gene>
    <name evidence="4" type="primary">fumI</name>
    <name evidence="4" type="ORF">MPNT_110054</name>
</gene>
<keyword evidence="2 3" id="KW-0663">Pyridoxal phosphate</keyword>
<evidence type="ECO:0000313" key="4">
    <source>
        <dbReference type="EMBL" id="CAF0692013.1"/>
    </source>
</evidence>
<sequence length="411" mass="46349">MNQYCISRKLFERAARVIPCGIYGHTSPVFTVPGRFPYYAVAARGCRYQDPDGNWYLDFLCGYGAVLLGYGYPQVEEAAARQREKGNCMNHPAPIMVELAEKLLEVTRFGSWVVFAKNGSDVTTWAIAVARLTTGRRKVLKVAGAYHGVGAWCNPTGYGFLPEERSHVHDFRWNDLDSFRKLVEEYHGDVAAVVLCPFHHPSYGRCILPDPGFFPTVRKICRREGIVLVLDDIRAGFRLHRGGSHQWLGIEPDILCLGKALGNGYPISVAIGREELRVAASRVFLTGTYWNNAVAMAAALEMLKILEQEPVVEHVQEVGRRFCQGLRELAWRYGFDLQCSGPPSMPFATFSGDDSFFLQQEFCARVAAQGVFLHPHHNWFMSYAHRDLDIAEAFDKIEIALRQLREGLVKR</sequence>
<dbReference type="InterPro" id="IPR015424">
    <property type="entry name" value="PyrdxlP-dep_Trfase"/>
</dbReference>
<comment type="caution">
    <text evidence="4">The sequence shown here is derived from an EMBL/GenBank/DDBJ whole genome shotgun (WGS) entry which is preliminary data.</text>
</comment>
<dbReference type="Gene3D" id="3.90.1150.10">
    <property type="entry name" value="Aspartate Aminotransferase, domain 1"/>
    <property type="match status" value="1"/>
</dbReference>